<evidence type="ECO:0000313" key="4">
    <source>
        <dbReference type="Proteomes" id="UP000321485"/>
    </source>
</evidence>
<proteinExistence type="predicted"/>
<keyword evidence="1" id="KW-0732">Signal</keyword>
<feature type="domain" description="Peptidase M12B" evidence="2">
    <location>
        <begin position="215"/>
        <end position="396"/>
    </location>
</feature>
<dbReference type="Gene3D" id="2.60.120.380">
    <property type="match status" value="1"/>
</dbReference>
<organism evidence="3 4">
    <name type="scientific">Acidovorax delafieldii</name>
    <name type="common">Pseudomonas delafieldii</name>
    <dbReference type="NCBI Taxonomy" id="47920"/>
    <lineage>
        <taxon>Bacteria</taxon>
        <taxon>Pseudomonadati</taxon>
        <taxon>Pseudomonadota</taxon>
        <taxon>Betaproteobacteria</taxon>
        <taxon>Burkholderiales</taxon>
        <taxon>Comamonadaceae</taxon>
        <taxon>Acidovorax</taxon>
    </lineage>
</organism>
<dbReference type="Pfam" id="PF13688">
    <property type="entry name" value="Reprolysin_5"/>
    <property type="match status" value="1"/>
</dbReference>
<dbReference type="PROSITE" id="PS50215">
    <property type="entry name" value="ADAM_MEPRO"/>
    <property type="match status" value="1"/>
</dbReference>
<dbReference type="InterPro" id="IPR044060">
    <property type="entry name" value="Bacterial_rp_domain"/>
</dbReference>
<dbReference type="Gene3D" id="3.40.390.10">
    <property type="entry name" value="Collagenase (Catalytic Domain)"/>
    <property type="match status" value="1"/>
</dbReference>
<dbReference type="GO" id="GO:0004222">
    <property type="term" value="F:metalloendopeptidase activity"/>
    <property type="evidence" value="ECO:0007669"/>
    <property type="project" value="InterPro"/>
</dbReference>
<evidence type="ECO:0000259" key="2">
    <source>
        <dbReference type="PROSITE" id="PS50215"/>
    </source>
</evidence>
<dbReference type="InterPro" id="IPR024079">
    <property type="entry name" value="MetalloPept_cat_dom_sf"/>
</dbReference>
<protein>
    <submittedName>
        <fullName evidence="3">Pre-peptidase</fullName>
    </submittedName>
</protein>
<comment type="caution">
    <text evidence="3">The sequence shown here is derived from an EMBL/GenBank/DDBJ whole genome shotgun (WGS) entry which is preliminary data.</text>
</comment>
<sequence>MRLSISAWRSSIAVLSVTALAMFCGQAYAQQVMQLVPGQAPSDRTALAALSVKPGESLRIENLRVNDASPTVVNLELSRSEVVSAGTQYTVVDDKGRRAYPLAVNAHFVGVVQGKPDSYAFATVSPDGEIRTIIHQDKDTLLNELVPARSSGDGKAVSRAVDHQRDFVNREFSCGVTPAFLQSDPTQRKLLFQQVSNTGESGSSQAISEKAGTQRRADIIIDSDYEFYQLKGTEAAAFNYVVDLFTYVGTRYQAEASTRFNLKQIIIRTTTVDPWNATNTSAMLTELRNYGNGGAYAPQTWHHVHLLSGKPAGGGIAYVNTLGAPSYAYGVSAALAGNFTPSNPQVIWDSVVVAHEIGHAFGSSHTHDYDNPAVVPSPNTGGAIDCCYSGNATGQCGIALGGPDRFGYLPGLSSTTGGGAGQSNGTIMSYCHLLSGGMSNIAWSFGTGHPYGVNAGRVPIVMTGQAQTYLPLDASSTYDVYVTKAGAGASTGTVTSAPAGINCGTDCTEAYSVGTSVTLSATAGSGYVFAGWSGAGCSGTGTCTVTVDSYKGITATFTIPPVGVLSIAKIGTGGGTVTRSSGTLNCGSTCTESFTPGATVTLTATPAAGSTFAGWSGGTCSGTGSCSFTINASTTVNAQFNLTSGGTTTTPLLQSNLSGSAGSTQYFSVVVPAGATNLVIQMNGGSGDVDLYVKFNQVPTLNSYDCRPYLDGNAETCTFTTPSAGTYHIMLSGYQAFSGVTLAASYQYTKKINVDLTPILNLLLD</sequence>
<dbReference type="AlphaFoldDB" id="A0A561XRX0"/>
<reference evidence="3 4" key="1">
    <citation type="journal article" date="2015" name="Stand. Genomic Sci.">
        <title>Genomic Encyclopedia of Bacterial and Archaeal Type Strains, Phase III: the genomes of soil and plant-associated and newly described type strains.</title>
        <authorList>
            <person name="Whitman W.B."/>
            <person name="Woyke T."/>
            <person name="Klenk H.P."/>
            <person name="Zhou Y."/>
            <person name="Lilburn T.G."/>
            <person name="Beck B.J."/>
            <person name="De Vos P."/>
            <person name="Vandamme P."/>
            <person name="Eisen J.A."/>
            <person name="Garrity G."/>
            <person name="Hugenholtz P."/>
            <person name="Kyrpides N.C."/>
        </authorList>
    </citation>
    <scope>NUCLEOTIDE SEQUENCE [LARGE SCALE GENOMIC DNA]</scope>
    <source>
        <strain evidence="3 4">DSM 64</strain>
    </source>
</reference>
<dbReference type="Pfam" id="PF18998">
    <property type="entry name" value="Flg_new_2"/>
    <property type="match status" value="2"/>
</dbReference>
<dbReference type="PANTHER" id="PTHR11905">
    <property type="entry name" value="ADAM A DISINTEGRIN AND METALLOPROTEASE DOMAIN"/>
    <property type="match status" value="1"/>
</dbReference>
<evidence type="ECO:0000256" key="1">
    <source>
        <dbReference type="SAM" id="SignalP"/>
    </source>
</evidence>
<dbReference type="InterPro" id="IPR001590">
    <property type="entry name" value="Peptidase_M12B"/>
</dbReference>
<feature type="chain" id="PRO_5021843228" evidence="1">
    <location>
        <begin position="30"/>
        <end position="765"/>
    </location>
</feature>
<accession>A0A561XRX0</accession>
<feature type="signal peptide" evidence="1">
    <location>
        <begin position="1"/>
        <end position="29"/>
    </location>
</feature>
<name>A0A561XRX0_ACIDE</name>
<dbReference type="EMBL" id="VJWE01000011">
    <property type="protein sequence ID" value="TWG38859.1"/>
    <property type="molecule type" value="Genomic_DNA"/>
</dbReference>
<dbReference type="Pfam" id="PF04151">
    <property type="entry name" value="PPC"/>
    <property type="match status" value="1"/>
</dbReference>
<evidence type="ECO:0000313" key="3">
    <source>
        <dbReference type="EMBL" id="TWG38859.1"/>
    </source>
</evidence>
<dbReference type="RefSeq" id="WP_146869913.1">
    <property type="nucleotide sequence ID" value="NZ_VJWE01000011.1"/>
</dbReference>
<dbReference type="InterPro" id="IPR007280">
    <property type="entry name" value="Peptidase_C_arc/bac"/>
</dbReference>
<dbReference type="SUPFAM" id="SSF55486">
    <property type="entry name" value="Metalloproteases ('zincins'), catalytic domain"/>
    <property type="match status" value="1"/>
</dbReference>
<dbReference type="PANTHER" id="PTHR11905:SF249">
    <property type="entry name" value="SOL NARAE, ISOFORM C"/>
    <property type="match status" value="1"/>
</dbReference>
<gene>
    <name evidence="3" type="ORF">ATF69_0725</name>
</gene>
<dbReference type="Proteomes" id="UP000321485">
    <property type="component" value="Unassembled WGS sequence"/>
</dbReference>
<dbReference type="GO" id="GO:0006509">
    <property type="term" value="P:membrane protein ectodomain proteolysis"/>
    <property type="evidence" value="ECO:0007669"/>
    <property type="project" value="TreeGrafter"/>
</dbReference>
<dbReference type="GeneID" id="51109797"/>